<organism evidence="1 2">
    <name type="scientific">Nocardiopsis alba (strain ATCC BAA-2165 / BE74)</name>
    <dbReference type="NCBI Taxonomy" id="1205910"/>
    <lineage>
        <taxon>Bacteria</taxon>
        <taxon>Bacillati</taxon>
        <taxon>Actinomycetota</taxon>
        <taxon>Actinomycetes</taxon>
        <taxon>Streptosporangiales</taxon>
        <taxon>Nocardiopsidaceae</taxon>
        <taxon>Nocardiopsis</taxon>
    </lineage>
</organism>
<dbReference type="HOGENOM" id="CLU_3138290_0_0_11"/>
<protein>
    <submittedName>
        <fullName evidence="1">Uncharacterized protein</fullName>
    </submittedName>
</protein>
<dbReference type="EMBL" id="CP003788">
    <property type="protein sequence ID" value="AFR06715.1"/>
    <property type="molecule type" value="Genomic_DNA"/>
</dbReference>
<sequence>MGKRSDGPIVMEGPATGRGPGFPFVTGLAAAERRSVTVHLGVGGIAWLL</sequence>
<reference evidence="2" key="2">
    <citation type="submission" date="2012-08" db="EMBL/GenBank/DDBJ databases">
        <title>Whole-genome sequence of Nocardiopsis alba strain ATCC BAA-2165 associated with honeybees.</title>
        <authorList>
            <person name="Qiao J."/>
            <person name="Chen L."/>
            <person name="Li Y."/>
            <person name="Wang J."/>
            <person name="Zhang W."/>
            <person name="Chen S."/>
        </authorList>
    </citation>
    <scope>NUCLEOTIDE SEQUENCE [LARGE SCALE GENOMIC DNA]</scope>
    <source>
        <strain evidence="2">ATCC BAA-2165 / BE74</strain>
    </source>
</reference>
<accession>J7L5K5</accession>
<reference evidence="1 2" key="1">
    <citation type="journal article" date="2012" name="J. Bacteriol.">
        <title>Whole-Genome Sequence of Nocardiopsis alba Strain ATCC BAA-2165, Associated with Honeybees.</title>
        <authorList>
            <person name="Qiao J."/>
            <person name="Chen L."/>
            <person name="Li Y."/>
            <person name="Wang J."/>
            <person name="Zhang W."/>
            <person name="Chen S."/>
        </authorList>
    </citation>
    <scope>NUCLEOTIDE SEQUENCE [LARGE SCALE GENOMIC DNA]</scope>
    <source>
        <strain evidence="2">ATCC BAA-2165 / BE74</strain>
    </source>
</reference>
<dbReference type="Proteomes" id="UP000003779">
    <property type="component" value="Chromosome"/>
</dbReference>
<gene>
    <name evidence="1" type="ordered locus">B005_4591</name>
</gene>
<dbReference type="KEGG" id="nal:B005_4591"/>
<dbReference type="STRING" id="1205910.B005_4591"/>
<dbReference type="AlphaFoldDB" id="J7L5K5"/>
<evidence type="ECO:0000313" key="2">
    <source>
        <dbReference type="Proteomes" id="UP000003779"/>
    </source>
</evidence>
<evidence type="ECO:0000313" key="1">
    <source>
        <dbReference type="EMBL" id="AFR06715.1"/>
    </source>
</evidence>
<proteinExistence type="predicted"/>
<name>J7L5K5_NOCAA</name>